<evidence type="ECO:0000313" key="2">
    <source>
        <dbReference type="Proteomes" id="UP001519309"/>
    </source>
</evidence>
<accession>A0ABS4M5W0</accession>
<name>A0ABS4M5W0_9ACTN</name>
<protein>
    <submittedName>
        <fullName evidence="1">Uncharacterized protein</fullName>
    </submittedName>
</protein>
<dbReference type="Proteomes" id="UP001519309">
    <property type="component" value="Unassembled WGS sequence"/>
</dbReference>
<reference evidence="1 2" key="1">
    <citation type="submission" date="2021-03" db="EMBL/GenBank/DDBJ databases">
        <title>Genomic Encyclopedia of Type Strains, Phase IV (KMG-IV): sequencing the most valuable type-strain genomes for metagenomic binning, comparative biology and taxonomic classification.</title>
        <authorList>
            <person name="Goeker M."/>
        </authorList>
    </citation>
    <scope>NUCLEOTIDE SEQUENCE [LARGE SCALE GENOMIC DNA]</scope>
    <source>
        <strain evidence="1 2">DSM 40499</strain>
    </source>
</reference>
<organism evidence="1 2">
    <name type="scientific">Streptomyces griseochromogenes</name>
    <dbReference type="NCBI Taxonomy" id="68214"/>
    <lineage>
        <taxon>Bacteria</taxon>
        <taxon>Bacillati</taxon>
        <taxon>Actinomycetota</taxon>
        <taxon>Actinomycetes</taxon>
        <taxon>Kitasatosporales</taxon>
        <taxon>Streptomycetaceae</taxon>
        <taxon>Streptomyces</taxon>
    </lineage>
</organism>
<dbReference type="EMBL" id="JAGGLP010000026">
    <property type="protein sequence ID" value="MBP2055056.1"/>
    <property type="molecule type" value="Genomic_DNA"/>
</dbReference>
<evidence type="ECO:0000313" key="1">
    <source>
        <dbReference type="EMBL" id="MBP2055056.1"/>
    </source>
</evidence>
<proteinExistence type="predicted"/>
<gene>
    <name evidence="1" type="ORF">J2Z21_008069</name>
</gene>
<comment type="caution">
    <text evidence="1">The sequence shown here is derived from an EMBL/GenBank/DDBJ whole genome shotgun (WGS) entry which is preliminary data.</text>
</comment>
<sequence>MPAPDAFACGEVRERVVHMRVKSNTCTMLPLKGPSPIAQRALFSVELELLWQKAGGAVKRFARLEQIRRMDPVADGLYVYRLGVAFEFPWDYARALELALYRTYAVPGIGRLLARTAELTERTQKR</sequence>
<keyword evidence="2" id="KW-1185">Reference proteome</keyword>